<dbReference type="EMBL" id="QJTC01000002">
    <property type="protein sequence ID" value="PYE79345.1"/>
    <property type="molecule type" value="Genomic_DNA"/>
</dbReference>
<evidence type="ECO:0000256" key="1">
    <source>
        <dbReference type="SAM" id="MobiDB-lite"/>
    </source>
</evidence>
<evidence type="ECO:0000313" key="3">
    <source>
        <dbReference type="EMBL" id="PYE79345.1"/>
    </source>
</evidence>
<feature type="domain" description="Zona occludens toxin N-terminal" evidence="2">
    <location>
        <begin position="1"/>
        <end position="136"/>
    </location>
</feature>
<dbReference type="OrthoDB" id="8809170at2"/>
<dbReference type="InterPro" id="IPR027417">
    <property type="entry name" value="P-loop_NTPase"/>
</dbReference>
<evidence type="ECO:0000259" key="2">
    <source>
        <dbReference type="Pfam" id="PF05707"/>
    </source>
</evidence>
<dbReference type="Gene3D" id="3.40.50.300">
    <property type="entry name" value="P-loop containing nucleotide triphosphate hydrolases"/>
    <property type="match status" value="1"/>
</dbReference>
<evidence type="ECO:0000313" key="4">
    <source>
        <dbReference type="Proteomes" id="UP000247540"/>
    </source>
</evidence>
<accession>A0A318SK98</accession>
<gene>
    <name evidence="3" type="ORF">DFQ15_10276</name>
</gene>
<name>A0A318SK98_9BURK</name>
<keyword evidence="4" id="KW-1185">Reference proteome</keyword>
<dbReference type="Proteomes" id="UP000247540">
    <property type="component" value="Unassembled WGS sequence"/>
</dbReference>
<dbReference type="AlphaFoldDB" id="A0A318SK98"/>
<feature type="region of interest" description="Disordered" evidence="1">
    <location>
        <begin position="241"/>
        <end position="260"/>
    </location>
</feature>
<dbReference type="Pfam" id="PF05707">
    <property type="entry name" value="Zot"/>
    <property type="match status" value="1"/>
</dbReference>
<organism evidence="3 4">
    <name type="scientific">Xylophilus ampelinus</name>
    <dbReference type="NCBI Taxonomy" id="54067"/>
    <lineage>
        <taxon>Bacteria</taxon>
        <taxon>Pseudomonadati</taxon>
        <taxon>Pseudomonadota</taxon>
        <taxon>Betaproteobacteria</taxon>
        <taxon>Burkholderiales</taxon>
        <taxon>Xylophilus</taxon>
    </lineage>
</organism>
<comment type="caution">
    <text evidence="3">The sequence shown here is derived from an EMBL/GenBank/DDBJ whole genome shotgun (WGS) entry which is preliminary data.</text>
</comment>
<proteinExistence type="predicted"/>
<sequence length="414" mass="45153">MINFVTGLPRSGKTLCALSFVKREAEKDQRPVYTCNIPAVTIEGWKTIDHPDEWMDCPDGSIIIIDELQDFWGNTGTNVKPPPPILELSKHGKRGIDFWIITQEPELVHKTPRLLCQFHYYVVRVFGTQNALVHKFSRMQTHPDKVPKKASARLAAIPYKYPKEAYGRQDKKTGIWVEKPWYKSADTHNVKREIPYKVYALPIVLALAGLSLWGAVHMFKGVLTSTASGMQPVSGGAVGSDANAAVARPPGSTANARPPGPITTAEYVASYQPRIQGLPYTAPAYDELTKPSRVPMPAACISWEKRGCHCFTQDGTKLNTTDAICKEIAAHGFFEAFQRDKGSGDSQGAATRQRAGQAPPAASLPAAYTTRSLAPQDLPTGSPSYASHASLTSATPSPDLSMYAFAASTRNPAR</sequence>
<feature type="compositionally biased region" description="Polar residues" evidence="1">
    <location>
        <begin position="369"/>
        <end position="398"/>
    </location>
</feature>
<reference evidence="3 4" key="1">
    <citation type="submission" date="2018-06" db="EMBL/GenBank/DDBJ databases">
        <title>Genomic Encyclopedia of Type Strains, Phase III (KMG-III): the genomes of soil and plant-associated and newly described type strains.</title>
        <authorList>
            <person name="Whitman W."/>
        </authorList>
    </citation>
    <scope>NUCLEOTIDE SEQUENCE [LARGE SCALE GENOMIC DNA]</scope>
    <source>
        <strain evidence="3 4">CECT 7646</strain>
    </source>
</reference>
<feature type="compositionally biased region" description="Low complexity" evidence="1">
    <location>
        <begin position="348"/>
        <end position="361"/>
    </location>
</feature>
<dbReference type="InterPro" id="IPR008900">
    <property type="entry name" value="Zot_N"/>
</dbReference>
<dbReference type="RefSeq" id="WP_158528990.1">
    <property type="nucleotide sequence ID" value="NZ_JAMOFZ010000001.1"/>
</dbReference>
<feature type="region of interest" description="Disordered" evidence="1">
    <location>
        <begin position="339"/>
        <end position="399"/>
    </location>
</feature>
<protein>
    <submittedName>
        <fullName evidence="3">Zonular occludens toxin Zot</fullName>
    </submittedName>
</protein>